<reference evidence="2" key="1">
    <citation type="journal article" date="2021" name="PeerJ">
        <title>Extensive microbial diversity within the chicken gut microbiome revealed by metagenomics and culture.</title>
        <authorList>
            <person name="Gilroy R."/>
            <person name="Ravi A."/>
            <person name="Getino M."/>
            <person name="Pursley I."/>
            <person name="Horton D.L."/>
            <person name="Alikhan N.F."/>
            <person name="Baker D."/>
            <person name="Gharbi K."/>
            <person name="Hall N."/>
            <person name="Watson M."/>
            <person name="Adriaenssens E.M."/>
            <person name="Foster-Nyarko E."/>
            <person name="Jarju S."/>
            <person name="Secka A."/>
            <person name="Antonio M."/>
            <person name="Oren A."/>
            <person name="Chaudhuri R.R."/>
            <person name="La Ragione R."/>
            <person name="Hildebrand F."/>
            <person name="Pallen M.J."/>
        </authorList>
    </citation>
    <scope>NUCLEOTIDE SEQUENCE</scope>
    <source>
        <strain evidence="2">CHK160-9182</strain>
    </source>
</reference>
<comment type="caution">
    <text evidence="2">The sequence shown here is derived from an EMBL/GenBank/DDBJ whole genome shotgun (WGS) entry which is preliminary data.</text>
</comment>
<evidence type="ECO:0000256" key="1">
    <source>
        <dbReference type="SAM" id="SignalP"/>
    </source>
</evidence>
<evidence type="ECO:0000313" key="2">
    <source>
        <dbReference type="EMBL" id="HIW06824.1"/>
    </source>
</evidence>
<feature type="signal peptide" evidence="1">
    <location>
        <begin position="1"/>
        <end position="21"/>
    </location>
</feature>
<organism evidence="2 3">
    <name type="scientific">Candidatus Ignatzschineria merdigallinarum</name>
    <dbReference type="NCBI Taxonomy" id="2838621"/>
    <lineage>
        <taxon>Bacteria</taxon>
        <taxon>Pseudomonadati</taxon>
        <taxon>Pseudomonadota</taxon>
        <taxon>Gammaproteobacteria</taxon>
        <taxon>Cardiobacteriales</taxon>
        <taxon>Ignatzschineriaceae</taxon>
        <taxon>Ignatzschineria</taxon>
    </lineage>
</organism>
<dbReference type="EMBL" id="DXHP01000128">
    <property type="protein sequence ID" value="HIW06824.1"/>
    <property type="molecule type" value="Genomic_DNA"/>
</dbReference>
<accession>A0A9D1Q699</accession>
<dbReference type="Proteomes" id="UP000823934">
    <property type="component" value="Unassembled WGS sequence"/>
</dbReference>
<evidence type="ECO:0000313" key="3">
    <source>
        <dbReference type="Proteomes" id="UP000823934"/>
    </source>
</evidence>
<gene>
    <name evidence="2" type="ORF">H9889_05810</name>
</gene>
<proteinExistence type="predicted"/>
<name>A0A9D1Q699_9GAMM</name>
<sequence length="207" mass="23386">MQKCFLGLMFGISVVFNMSFAENICMDLDRQEVITPPTSYPQEGVNMRCGWVDDHFSVSYLSSRKEGIVEDYDDHFANITALENSKALDDFLLDQNDPYYIRNQPFVVAANKNAASFVTALEIQHLHKGEVYLSLLSPLTSFVQLSCIDRSIQYGTGDNAQYRDTEFRSHLQDILLSAPCQEAIALFDIPLSQEDIKRLKPAEGSLN</sequence>
<keyword evidence="1" id="KW-0732">Signal</keyword>
<feature type="chain" id="PRO_5038613194" evidence="1">
    <location>
        <begin position="22"/>
        <end position="207"/>
    </location>
</feature>
<dbReference type="AlphaFoldDB" id="A0A9D1Q699"/>
<protein>
    <submittedName>
        <fullName evidence="2">Uncharacterized protein</fullName>
    </submittedName>
</protein>
<reference evidence="2" key="2">
    <citation type="submission" date="2021-04" db="EMBL/GenBank/DDBJ databases">
        <authorList>
            <person name="Gilroy R."/>
        </authorList>
    </citation>
    <scope>NUCLEOTIDE SEQUENCE</scope>
    <source>
        <strain evidence="2">CHK160-9182</strain>
    </source>
</reference>